<feature type="active site" description="Proton donor/acceptor" evidence="5">
    <location>
        <position position="136"/>
    </location>
</feature>
<proteinExistence type="inferred from homology"/>
<comment type="similarity">
    <text evidence="1 5">Belongs to the NAD(P)-dependent epimerase/dehydratase family. Fucose synthase subfamily.</text>
</comment>
<reference evidence="8" key="1">
    <citation type="journal article" date="2019" name="Int. J. Syst. Evol. Microbiol.">
        <title>The Global Catalogue of Microorganisms (GCM) 10K type strain sequencing project: providing services to taxonomists for standard genome sequencing and annotation.</title>
        <authorList>
            <consortium name="The Broad Institute Genomics Platform"/>
            <consortium name="The Broad Institute Genome Sequencing Center for Infectious Disease"/>
            <person name="Wu L."/>
            <person name="Ma J."/>
        </authorList>
    </citation>
    <scope>NUCLEOTIDE SEQUENCE [LARGE SCALE GENOMIC DNA]</scope>
    <source>
        <strain evidence="8">JCM 14331</strain>
    </source>
</reference>
<feature type="site" description="Important for catalytic activity" evidence="5">
    <location>
        <position position="107"/>
    </location>
</feature>
<dbReference type="EMBL" id="BAAAEO010000001">
    <property type="protein sequence ID" value="GAA0537818.1"/>
    <property type="molecule type" value="Genomic_DNA"/>
</dbReference>
<feature type="binding site" evidence="5">
    <location>
        <begin position="10"/>
        <end position="16"/>
    </location>
    <ligand>
        <name>NADP(+)</name>
        <dbReference type="ChEBI" id="CHEBI:58349"/>
    </ligand>
</feature>
<sequence length="320" mass="35992">MVSKKVFVAGHLGMVGRALCRQLQLQPNIELVTATRAELDLTDQLAVKTFFQQRKVDEMYLAAAKVGGIYANNTFPADFIYQNLIIECNLIQAAHQADVQKLLFLGSSCIYPKLAPQPIPESALLTGPLEPTNEPYAIAKIAGIKLCESFNRQYGRDYRCVMPTNLYGPYDNFHPQNSHVIPALIGKFYRAIKNNEQEVTIWGSGNARREFMHVDDLASACLHLMAIVQNKYWAGLEPMCSHINIGTGTDCSIRELAELLLVLTGFEGQLFFDFSQPEGTPVKKLDVTRLKNKGFVSSIELKAGLDMTWQWYQKNLHFQQ</sequence>
<protein>
    <recommendedName>
        <fullName evidence="5">GDP-L-fucose synthase</fullName>
        <ecNumber evidence="5">1.1.1.271</ecNumber>
    </recommendedName>
    <alternativeName>
        <fullName evidence="5">GDP-4-keto-6-deoxy-D-mannose-3,5-epimerase-4-reductase</fullName>
    </alternativeName>
</protein>
<feature type="site" description="Important for catalytic activity" evidence="5">
    <location>
        <position position="109"/>
    </location>
</feature>
<feature type="binding site" evidence="5">
    <location>
        <begin position="105"/>
        <end position="108"/>
    </location>
    <ligand>
        <name>NADP(+)</name>
        <dbReference type="ChEBI" id="CHEBI:58349"/>
    </ligand>
</feature>
<organism evidence="7 8">
    <name type="scientific">Rheinheimera aquimaris</name>
    <dbReference type="NCBI Taxonomy" id="412437"/>
    <lineage>
        <taxon>Bacteria</taxon>
        <taxon>Pseudomonadati</taxon>
        <taxon>Pseudomonadota</taxon>
        <taxon>Gammaproteobacteria</taxon>
        <taxon>Chromatiales</taxon>
        <taxon>Chromatiaceae</taxon>
        <taxon>Rheinheimera</taxon>
    </lineage>
</organism>
<comment type="caution">
    <text evidence="7">The sequence shown here is derived from an EMBL/GenBank/DDBJ whole genome shotgun (WGS) entry which is preliminary data.</text>
</comment>
<dbReference type="EC" id="1.1.1.271" evidence="5"/>
<dbReference type="PANTHER" id="PTHR43238:SF1">
    <property type="entry name" value="GDP-L-FUCOSE SYNTHASE"/>
    <property type="match status" value="1"/>
</dbReference>
<evidence type="ECO:0000256" key="3">
    <source>
        <dbReference type="ARBA" id="ARBA00023002"/>
    </source>
</evidence>
<dbReference type="InterPro" id="IPR028614">
    <property type="entry name" value="GDP_fucose/colitose_synth"/>
</dbReference>
<feature type="binding site" evidence="5">
    <location>
        <position position="278"/>
    </location>
    <ligand>
        <name>substrate</name>
    </ligand>
</feature>
<evidence type="ECO:0000256" key="5">
    <source>
        <dbReference type="HAMAP-Rule" id="MF_00956"/>
    </source>
</evidence>
<gene>
    <name evidence="5 7" type="primary">fcl</name>
    <name evidence="7" type="ORF">GCM10009098_01630</name>
</gene>
<evidence type="ECO:0000256" key="1">
    <source>
        <dbReference type="ARBA" id="ARBA00005959"/>
    </source>
</evidence>
<comment type="pathway">
    <text evidence="5">Nucleotide-sugar biosynthesis; GDP-L-fucose biosynthesis via de novo pathway; GDP-L-fucose from GDP-alpha-D-mannose: step 2/2.</text>
</comment>
<dbReference type="SUPFAM" id="SSF51735">
    <property type="entry name" value="NAD(P)-binding Rossmann-fold domains"/>
    <property type="match status" value="1"/>
</dbReference>
<dbReference type="InterPro" id="IPR001509">
    <property type="entry name" value="Epimerase_deHydtase"/>
</dbReference>
<dbReference type="InterPro" id="IPR036291">
    <property type="entry name" value="NAD(P)-bd_dom_sf"/>
</dbReference>
<feature type="binding site" evidence="5">
    <location>
        <position position="209"/>
    </location>
    <ligand>
        <name>substrate</name>
    </ligand>
</feature>
<keyword evidence="2 5" id="KW-0521">NADP</keyword>
<keyword evidence="3 5" id="KW-0560">Oxidoreductase</keyword>
<comment type="function">
    <text evidence="5">Catalyzes the two-step NADP-dependent conversion of GDP-4-dehydro-6-deoxy-D-mannose to GDP-fucose, involving an epimerase and a reductase reaction.</text>
</comment>
<keyword evidence="8" id="KW-1185">Reference proteome</keyword>
<feature type="domain" description="NAD-dependent epimerase/dehydratase" evidence="6">
    <location>
        <begin position="6"/>
        <end position="227"/>
    </location>
</feature>
<feature type="binding site" evidence="5">
    <location>
        <position position="202"/>
    </location>
    <ligand>
        <name>substrate</name>
    </ligand>
</feature>
<keyword evidence="5" id="KW-0511">Multifunctional enzyme</keyword>
<evidence type="ECO:0000259" key="6">
    <source>
        <dbReference type="Pfam" id="PF01370"/>
    </source>
</evidence>
<dbReference type="PANTHER" id="PTHR43238">
    <property type="entry name" value="GDP-L-FUCOSE SYNTHASE"/>
    <property type="match status" value="1"/>
</dbReference>
<feature type="binding site" evidence="5">
    <location>
        <position position="140"/>
    </location>
    <ligand>
        <name>NADP(+)</name>
        <dbReference type="ChEBI" id="CHEBI:58349"/>
    </ligand>
</feature>
<dbReference type="Proteomes" id="UP001501169">
    <property type="component" value="Unassembled WGS sequence"/>
</dbReference>
<dbReference type="Gene3D" id="3.40.50.720">
    <property type="entry name" value="NAD(P)-binding Rossmann-like Domain"/>
    <property type="match status" value="1"/>
</dbReference>
<dbReference type="Pfam" id="PF01370">
    <property type="entry name" value="Epimerase"/>
    <property type="match status" value="1"/>
</dbReference>
<dbReference type="HAMAP" id="MF_00956">
    <property type="entry name" value="GDP_fucose_synth"/>
    <property type="match status" value="1"/>
</dbReference>
<evidence type="ECO:0000256" key="4">
    <source>
        <dbReference type="ARBA" id="ARBA00023235"/>
    </source>
</evidence>
<feature type="binding site" evidence="5">
    <location>
        <position position="179"/>
    </location>
    <ligand>
        <name>NADP(+)</name>
        <dbReference type="ChEBI" id="CHEBI:58349"/>
    </ligand>
</feature>
<evidence type="ECO:0000313" key="8">
    <source>
        <dbReference type="Proteomes" id="UP001501169"/>
    </source>
</evidence>
<keyword evidence="4 5" id="KW-0413">Isomerase</keyword>
<feature type="binding site" evidence="5">
    <location>
        <position position="187"/>
    </location>
    <ligand>
        <name>substrate</name>
    </ligand>
</feature>
<evidence type="ECO:0000313" key="7">
    <source>
        <dbReference type="EMBL" id="GAA0537818.1"/>
    </source>
</evidence>
<dbReference type="RefSeq" id="WP_226765875.1">
    <property type="nucleotide sequence ID" value="NZ_BAAAEO010000001.1"/>
</dbReference>
<name>A0ABP3N7H3_9GAMM</name>
<evidence type="ECO:0000256" key="2">
    <source>
        <dbReference type="ARBA" id="ARBA00022857"/>
    </source>
</evidence>
<comment type="catalytic activity">
    <reaction evidence="5">
        <text>GDP-beta-L-fucose + NADP(+) = GDP-4-dehydro-alpha-D-rhamnose + NADPH + H(+)</text>
        <dbReference type="Rhea" id="RHEA:18885"/>
        <dbReference type="ChEBI" id="CHEBI:15378"/>
        <dbReference type="ChEBI" id="CHEBI:57273"/>
        <dbReference type="ChEBI" id="CHEBI:57783"/>
        <dbReference type="ChEBI" id="CHEBI:57964"/>
        <dbReference type="ChEBI" id="CHEBI:58349"/>
        <dbReference type="EC" id="1.1.1.271"/>
    </reaction>
</comment>
<dbReference type="Gene3D" id="3.90.25.10">
    <property type="entry name" value="UDP-galactose 4-epimerase, domain 1"/>
    <property type="match status" value="1"/>
</dbReference>
<accession>A0ABP3N7H3</accession>
<feature type="binding site" evidence="5">
    <location>
        <begin position="163"/>
        <end position="166"/>
    </location>
    <ligand>
        <name>NADP(+)</name>
        <dbReference type="ChEBI" id="CHEBI:58349"/>
    </ligand>
</feature>
<dbReference type="CDD" id="cd05239">
    <property type="entry name" value="GDP_FS_SDR_e"/>
    <property type="match status" value="1"/>
</dbReference>